<proteinExistence type="predicted"/>
<name>A0ABW9JGN0_9SPHI</name>
<evidence type="ECO:0000313" key="2">
    <source>
        <dbReference type="EMBL" id="MFN0291085.1"/>
    </source>
</evidence>
<dbReference type="Proteomes" id="UP001517367">
    <property type="component" value="Unassembled WGS sequence"/>
</dbReference>
<protein>
    <submittedName>
        <fullName evidence="2">Uncharacterized protein</fullName>
    </submittedName>
</protein>
<sequence>MKTLNLKNTLSKNTLSVIAILLTLSALFQACKKDRTPRNSANSAREFTALFGPRAQQMQINAGISNTFTLQGGTKITIPANAFKLNGVTVTGNVVITAGEFLKRSHVVFGGTNTNHISGAPLESDGFIFLNASVNGTNVDKQLGANIQMAVPTTNTRATQIWEGVEKVEDANQMAWQAPAQNPNGAAGGIPRESTPQAGFYNFEMGNLGWINCDVFYAYTNPKTTTKVSIANNPGSFATFMGFTGETFVFFCAKGSNVVAQLYTYDGPNGVKSYTNMMPVGIEGKYISFSIKDGKYYYAEQETTITANQNITLTLAETTESGIQQVINSLNTY</sequence>
<accession>A0ABW9JGN0</accession>
<dbReference type="PROSITE" id="PS51257">
    <property type="entry name" value="PROKAR_LIPOPROTEIN"/>
    <property type="match status" value="1"/>
</dbReference>
<comment type="caution">
    <text evidence="2">The sequence shown here is derived from an EMBL/GenBank/DDBJ whole genome shotgun (WGS) entry which is preliminary data.</text>
</comment>
<gene>
    <name evidence="2" type="ORF">E5L68_006760</name>
</gene>
<evidence type="ECO:0000256" key="1">
    <source>
        <dbReference type="SAM" id="SignalP"/>
    </source>
</evidence>
<dbReference type="RefSeq" id="WP_138730297.1">
    <property type="nucleotide sequence ID" value="NZ_SRMP02000009.1"/>
</dbReference>
<keyword evidence="3" id="KW-1185">Reference proteome</keyword>
<feature type="chain" id="PRO_5047189338" evidence="1">
    <location>
        <begin position="31"/>
        <end position="333"/>
    </location>
</feature>
<evidence type="ECO:0000313" key="3">
    <source>
        <dbReference type="Proteomes" id="UP001517367"/>
    </source>
</evidence>
<dbReference type="EMBL" id="SRMP02000009">
    <property type="protein sequence ID" value="MFN0291085.1"/>
    <property type="molecule type" value="Genomic_DNA"/>
</dbReference>
<feature type="signal peptide" evidence="1">
    <location>
        <begin position="1"/>
        <end position="30"/>
    </location>
</feature>
<reference evidence="2 3" key="1">
    <citation type="submission" date="2024-12" db="EMBL/GenBank/DDBJ databases">
        <authorList>
            <person name="Hu S."/>
        </authorList>
    </citation>
    <scope>NUCLEOTIDE SEQUENCE [LARGE SCALE GENOMIC DNA]</scope>
    <source>
        <strain evidence="2 3">P-25</strain>
    </source>
</reference>
<keyword evidence="1" id="KW-0732">Signal</keyword>
<organism evidence="2 3">
    <name type="scientific">Pedobacter helvus</name>
    <dbReference type="NCBI Taxonomy" id="2563444"/>
    <lineage>
        <taxon>Bacteria</taxon>
        <taxon>Pseudomonadati</taxon>
        <taxon>Bacteroidota</taxon>
        <taxon>Sphingobacteriia</taxon>
        <taxon>Sphingobacteriales</taxon>
        <taxon>Sphingobacteriaceae</taxon>
        <taxon>Pedobacter</taxon>
    </lineage>
</organism>